<keyword evidence="7 8" id="KW-0472">Membrane</keyword>
<dbReference type="Pfam" id="PF01544">
    <property type="entry name" value="CorA"/>
    <property type="match status" value="1"/>
</dbReference>
<dbReference type="CDD" id="cd12822">
    <property type="entry name" value="TmCorA-like"/>
    <property type="match status" value="1"/>
</dbReference>
<dbReference type="RefSeq" id="WP_353863777.1">
    <property type="nucleotide sequence ID" value="NZ_CP088295.1"/>
</dbReference>
<feature type="transmembrane region" description="Helical" evidence="8">
    <location>
        <begin position="285"/>
        <end position="306"/>
    </location>
</feature>
<keyword evidence="6 8" id="KW-1133">Transmembrane helix</keyword>
<dbReference type="InterPro" id="IPR002523">
    <property type="entry name" value="MgTranspt_CorA/ZnTranspt_ZntB"/>
</dbReference>
<sequence length="312" mass="35353">MAAHVFTELTPEVDALVAAGEFVWVEIHDPDDTQIDRLAQSFSLHPLSVTDLREFGQRGRLERFGDHLGGVFYGAHPDGGTPQMREVHFFASAKWLVTVHREPIPQLHELRDRVIEVGMPEPSMLLYKLFDTLTESFFPAIERIDDEIDDLESAIVESADQAQVEQIVSLRRVLVEMRRVISPQRDMLTSGGELLADIPGTNPYRDEYFRDVRDHLIRVSEMIDAQRDLLAGAMDLYLSAVSYRQGEINKQLTLIATIFLPLTFITGFFGQNFGYMVADLIRSPAVFWVFGVGSLVVSGLGLLVWFRRQGWT</sequence>
<accession>A0ABY5PFI7</accession>
<keyword evidence="5 8" id="KW-0812">Transmembrane</keyword>
<evidence type="ECO:0000256" key="3">
    <source>
        <dbReference type="ARBA" id="ARBA00022448"/>
    </source>
</evidence>
<dbReference type="InterPro" id="IPR045863">
    <property type="entry name" value="CorA_TM1_TM2"/>
</dbReference>
<keyword evidence="4" id="KW-1003">Cell membrane</keyword>
<dbReference type="Gene3D" id="1.20.58.340">
    <property type="entry name" value="Magnesium transport protein CorA, transmembrane region"/>
    <property type="match status" value="2"/>
</dbReference>
<dbReference type="InterPro" id="IPR045861">
    <property type="entry name" value="CorA_cytoplasmic_dom"/>
</dbReference>
<protein>
    <submittedName>
        <fullName evidence="9">Magnesium transporter CorA family protein</fullName>
    </submittedName>
</protein>
<organism evidence="9 10">
    <name type="scientific">Svornostia abyssi</name>
    <dbReference type="NCBI Taxonomy" id="2898438"/>
    <lineage>
        <taxon>Bacteria</taxon>
        <taxon>Bacillati</taxon>
        <taxon>Actinomycetota</taxon>
        <taxon>Thermoleophilia</taxon>
        <taxon>Solirubrobacterales</taxon>
        <taxon>Baekduiaceae</taxon>
        <taxon>Svornostia</taxon>
    </lineage>
</organism>
<keyword evidence="3" id="KW-0813">Transport</keyword>
<evidence type="ECO:0000256" key="4">
    <source>
        <dbReference type="ARBA" id="ARBA00022475"/>
    </source>
</evidence>
<evidence type="ECO:0000256" key="7">
    <source>
        <dbReference type="ARBA" id="ARBA00023136"/>
    </source>
</evidence>
<evidence type="ECO:0000256" key="2">
    <source>
        <dbReference type="ARBA" id="ARBA00009765"/>
    </source>
</evidence>
<comment type="similarity">
    <text evidence="2">Belongs to the CorA metal ion transporter (MIT) (TC 1.A.35) family.</text>
</comment>
<dbReference type="Proteomes" id="UP001058860">
    <property type="component" value="Chromosome"/>
</dbReference>
<dbReference type="PANTHER" id="PTHR46494">
    <property type="entry name" value="CORA FAMILY METAL ION TRANSPORTER (EUROFUNG)"/>
    <property type="match status" value="1"/>
</dbReference>
<evidence type="ECO:0000256" key="1">
    <source>
        <dbReference type="ARBA" id="ARBA00004651"/>
    </source>
</evidence>
<evidence type="ECO:0000256" key="5">
    <source>
        <dbReference type="ARBA" id="ARBA00022692"/>
    </source>
</evidence>
<comment type="subcellular location">
    <subcellularLocation>
        <location evidence="1">Cell membrane</location>
        <topology evidence="1">Multi-pass membrane protein</topology>
    </subcellularLocation>
</comment>
<dbReference type="EMBL" id="CP088295">
    <property type="protein sequence ID" value="UUY03265.1"/>
    <property type="molecule type" value="Genomic_DNA"/>
</dbReference>
<dbReference type="SUPFAM" id="SSF144083">
    <property type="entry name" value="Magnesium transport protein CorA, transmembrane region"/>
    <property type="match status" value="1"/>
</dbReference>
<dbReference type="SUPFAM" id="SSF143865">
    <property type="entry name" value="CorA soluble domain-like"/>
    <property type="match status" value="1"/>
</dbReference>
<reference evidence="10" key="1">
    <citation type="submission" date="2021-11" db="EMBL/GenBank/DDBJ databases">
        <title>Cultivation dependent microbiological survey of springs from the worlds oldest radium mine currently devoted to the extraction of radon-saturated water.</title>
        <authorList>
            <person name="Kapinusova G."/>
            <person name="Smrhova T."/>
            <person name="Strejcek M."/>
            <person name="Suman J."/>
            <person name="Jani K."/>
            <person name="Pajer P."/>
            <person name="Uhlik O."/>
        </authorList>
    </citation>
    <scope>NUCLEOTIDE SEQUENCE [LARGE SCALE GENOMIC DNA]</scope>
    <source>
        <strain evidence="10">J379</strain>
    </source>
</reference>
<gene>
    <name evidence="9" type="ORF">LRS13_21750</name>
</gene>
<keyword evidence="10" id="KW-1185">Reference proteome</keyword>
<proteinExistence type="inferred from homology"/>
<evidence type="ECO:0000313" key="10">
    <source>
        <dbReference type="Proteomes" id="UP001058860"/>
    </source>
</evidence>
<dbReference type="Gene3D" id="3.30.460.20">
    <property type="entry name" value="CorA soluble domain-like"/>
    <property type="match status" value="1"/>
</dbReference>
<feature type="transmembrane region" description="Helical" evidence="8">
    <location>
        <begin position="252"/>
        <end position="273"/>
    </location>
</feature>
<dbReference type="PANTHER" id="PTHR46494:SF1">
    <property type="entry name" value="CORA FAMILY METAL ION TRANSPORTER (EUROFUNG)"/>
    <property type="match status" value="1"/>
</dbReference>
<evidence type="ECO:0000313" key="9">
    <source>
        <dbReference type="EMBL" id="UUY03265.1"/>
    </source>
</evidence>
<evidence type="ECO:0000256" key="8">
    <source>
        <dbReference type="SAM" id="Phobius"/>
    </source>
</evidence>
<name>A0ABY5PFI7_9ACTN</name>
<evidence type="ECO:0000256" key="6">
    <source>
        <dbReference type="ARBA" id="ARBA00022989"/>
    </source>
</evidence>